<gene>
    <name evidence="2" type="ORF">EDD54_0393</name>
</gene>
<proteinExistence type="predicted"/>
<evidence type="ECO:0000313" key="2">
    <source>
        <dbReference type="EMBL" id="TDP86516.1"/>
    </source>
</evidence>
<dbReference type="Proteomes" id="UP000294547">
    <property type="component" value="Unassembled WGS sequence"/>
</dbReference>
<evidence type="ECO:0000256" key="1">
    <source>
        <dbReference type="SAM" id="Phobius"/>
    </source>
</evidence>
<sequence>MAAPGDDTGRIVRFMLVKAAIFVGVPLVASLLAVVFLMP</sequence>
<accession>A0A4R6RLB6</accession>
<evidence type="ECO:0000313" key="3">
    <source>
        <dbReference type="Proteomes" id="UP000294547"/>
    </source>
</evidence>
<organism evidence="2 3">
    <name type="scientific">Oharaeibacter diazotrophicus</name>
    <dbReference type="NCBI Taxonomy" id="1920512"/>
    <lineage>
        <taxon>Bacteria</taxon>
        <taxon>Pseudomonadati</taxon>
        <taxon>Pseudomonadota</taxon>
        <taxon>Alphaproteobacteria</taxon>
        <taxon>Hyphomicrobiales</taxon>
        <taxon>Pleomorphomonadaceae</taxon>
        <taxon>Oharaeibacter</taxon>
    </lineage>
</organism>
<name>A0A4R6RLB6_9HYPH</name>
<keyword evidence="1" id="KW-0472">Membrane</keyword>
<dbReference type="AlphaFoldDB" id="A0A4R6RLB6"/>
<feature type="transmembrane region" description="Helical" evidence="1">
    <location>
        <begin position="19"/>
        <end position="38"/>
    </location>
</feature>
<keyword evidence="1" id="KW-1133">Transmembrane helix</keyword>
<keyword evidence="3" id="KW-1185">Reference proteome</keyword>
<dbReference type="RefSeq" id="WP_245515615.1">
    <property type="nucleotide sequence ID" value="NZ_BSPM01000008.1"/>
</dbReference>
<comment type="caution">
    <text evidence="2">The sequence shown here is derived from an EMBL/GenBank/DDBJ whole genome shotgun (WGS) entry which is preliminary data.</text>
</comment>
<reference evidence="2 3" key="1">
    <citation type="submission" date="2019-03" db="EMBL/GenBank/DDBJ databases">
        <title>Genomic Encyclopedia of Type Strains, Phase IV (KMG-IV): sequencing the most valuable type-strain genomes for metagenomic binning, comparative biology and taxonomic classification.</title>
        <authorList>
            <person name="Goeker M."/>
        </authorList>
    </citation>
    <scope>NUCLEOTIDE SEQUENCE [LARGE SCALE GENOMIC DNA]</scope>
    <source>
        <strain evidence="2 3">DSM 102969</strain>
    </source>
</reference>
<dbReference type="InterPro" id="IPR048140">
    <property type="entry name" value="FGAM_small_mem"/>
</dbReference>
<protein>
    <submittedName>
        <fullName evidence="2">Uncharacterized protein</fullName>
    </submittedName>
</protein>
<keyword evidence="1" id="KW-0812">Transmembrane</keyword>
<dbReference type="NCBIfam" id="NF041637">
    <property type="entry name" value="FGAM_small_mem"/>
    <property type="match status" value="1"/>
</dbReference>
<dbReference type="EMBL" id="SNXY01000006">
    <property type="protein sequence ID" value="TDP86516.1"/>
    <property type="molecule type" value="Genomic_DNA"/>
</dbReference>